<reference evidence="2" key="1">
    <citation type="submission" date="2025-08" db="UniProtKB">
        <authorList>
            <consortium name="Ensembl"/>
        </authorList>
    </citation>
    <scope>IDENTIFICATION</scope>
</reference>
<feature type="compositionally biased region" description="Basic and acidic residues" evidence="1">
    <location>
        <begin position="13"/>
        <end position="22"/>
    </location>
</feature>
<feature type="compositionally biased region" description="Basic and acidic residues" evidence="1">
    <location>
        <begin position="65"/>
        <end position="78"/>
    </location>
</feature>
<feature type="region of interest" description="Disordered" evidence="1">
    <location>
        <begin position="61"/>
        <end position="95"/>
    </location>
</feature>
<dbReference type="Proteomes" id="UP000694419">
    <property type="component" value="Unplaced"/>
</dbReference>
<proteinExistence type="predicted"/>
<feature type="region of interest" description="Disordered" evidence="1">
    <location>
        <begin position="1"/>
        <end position="25"/>
    </location>
</feature>
<evidence type="ECO:0000313" key="3">
    <source>
        <dbReference type="Proteomes" id="UP000694419"/>
    </source>
</evidence>
<sequence>MHPGSDLQRQRHTSTETERESLPVRALNKSRWPRLAQRWIQLLARLEIIFDNSEVNPTATAQEAGTRRGDIHHLEVPRKQVGSGGRGGPRAPGSLKQHAKLFFEVTFFA</sequence>
<organism evidence="2 3">
    <name type="scientific">Calidris pygmaea</name>
    <name type="common">Spoon-billed sandpiper</name>
    <dbReference type="NCBI Taxonomy" id="425635"/>
    <lineage>
        <taxon>Eukaryota</taxon>
        <taxon>Metazoa</taxon>
        <taxon>Chordata</taxon>
        <taxon>Craniata</taxon>
        <taxon>Vertebrata</taxon>
        <taxon>Euteleostomi</taxon>
        <taxon>Archelosauria</taxon>
        <taxon>Archosauria</taxon>
        <taxon>Dinosauria</taxon>
        <taxon>Saurischia</taxon>
        <taxon>Theropoda</taxon>
        <taxon>Coelurosauria</taxon>
        <taxon>Aves</taxon>
        <taxon>Neognathae</taxon>
        <taxon>Neoaves</taxon>
        <taxon>Charadriiformes</taxon>
        <taxon>Scolopacidae</taxon>
        <taxon>Calidris</taxon>
    </lineage>
</organism>
<reference evidence="2" key="2">
    <citation type="submission" date="2025-09" db="UniProtKB">
        <authorList>
            <consortium name="Ensembl"/>
        </authorList>
    </citation>
    <scope>IDENTIFICATION</scope>
</reference>
<dbReference type="AlphaFoldDB" id="A0A8C3JS62"/>
<keyword evidence="3" id="KW-1185">Reference proteome</keyword>
<evidence type="ECO:0000313" key="2">
    <source>
        <dbReference type="Ensembl" id="ENSCPGP00000011255.1"/>
    </source>
</evidence>
<accession>A0A8C3JS62</accession>
<dbReference type="Ensembl" id="ENSCPGT00000012339.1">
    <property type="protein sequence ID" value="ENSCPGP00000011255.1"/>
    <property type="gene ID" value="ENSCPGG00000008013.1"/>
</dbReference>
<name>A0A8C3JS62_9CHAR</name>
<protein>
    <submittedName>
        <fullName evidence="2">Uncharacterized protein</fullName>
    </submittedName>
</protein>
<evidence type="ECO:0000256" key="1">
    <source>
        <dbReference type="SAM" id="MobiDB-lite"/>
    </source>
</evidence>